<dbReference type="InterPro" id="IPR023346">
    <property type="entry name" value="Lysozyme-like_dom_sf"/>
</dbReference>
<feature type="chain" id="PRO_5042083616" description="Lysozyme" evidence="4">
    <location>
        <begin position="21"/>
        <end position="239"/>
    </location>
</feature>
<name>A0AAE0SS89_9BIVA</name>
<feature type="region of interest" description="Disordered" evidence="3">
    <location>
        <begin position="39"/>
        <end position="82"/>
    </location>
</feature>
<feature type="compositionally biased region" description="Low complexity" evidence="3">
    <location>
        <begin position="51"/>
        <end position="79"/>
    </location>
</feature>
<reference evidence="5" key="1">
    <citation type="journal article" date="2021" name="Genome Biol. Evol.">
        <title>A High-Quality Reference Genome for a Parasitic Bivalve with Doubly Uniparental Inheritance (Bivalvia: Unionida).</title>
        <authorList>
            <person name="Smith C.H."/>
        </authorList>
    </citation>
    <scope>NUCLEOTIDE SEQUENCE</scope>
    <source>
        <strain evidence="5">CHS0354</strain>
    </source>
</reference>
<proteinExistence type="predicted"/>
<keyword evidence="6" id="KW-1185">Reference proteome</keyword>
<keyword evidence="4" id="KW-0732">Signal</keyword>
<evidence type="ECO:0000313" key="6">
    <source>
        <dbReference type="Proteomes" id="UP001195483"/>
    </source>
</evidence>
<evidence type="ECO:0000256" key="1">
    <source>
        <dbReference type="ARBA" id="ARBA00022529"/>
    </source>
</evidence>
<sequence>MHQTNSSPLFWLLVISIGYSQPLIVSVNDITTTPATIPVSETVHTSPPPISATSDATTTLEASTTTGTASTTQYTTATTEEPKEDCVIDDADFLDQLRQELINDEGYKEEIYEDTTGNPTFGIGHKITRKDPEFGKPLGTRVSKERIEEAFKADVKAAIESCCKLFNNFQNLPKEVKLIILNIRFNLGHTGLAKFAKFRDAVNIGDWEKAADEMEHSIWFNQVPNRAKRLVERMRKVGK</sequence>
<dbReference type="InterPro" id="IPR052619">
    <property type="entry name" value="Phage_lysozyme-like"/>
</dbReference>
<accession>A0AAE0SS89</accession>
<dbReference type="PANTHER" id="PTHR37406:SF1">
    <property type="entry name" value="T4-TYPE LYSOZYME 1-RELATED"/>
    <property type="match status" value="1"/>
</dbReference>
<feature type="signal peptide" evidence="4">
    <location>
        <begin position="1"/>
        <end position="20"/>
    </location>
</feature>
<dbReference type="Pfam" id="PF00959">
    <property type="entry name" value="Phage_lysozyme"/>
    <property type="match status" value="1"/>
</dbReference>
<dbReference type="GO" id="GO:0003796">
    <property type="term" value="F:lysozyme activity"/>
    <property type="evidence" value="ECO:0007669"/>
    <property type="project" value="InterPro"/>
</dbReference>
<organism evidence="5 6">
    <name type="scientific">Potamilus streckersoni</name>
    <dbReference type="NCBI Taxonomy" id="2493646"/>
    <lineage>
        <taxon>Eukaryota</taxon>
        <taxon>Metazoa</taxon>
        <taxon>Spiralia</taxon>
        <taxon>Lophotrochozoa</taxon>
        <taxon>Mollusca</taxon>
        <taxon>Bivalvia</taxon>
        <taxon>Autobranchia</taxon>
        <taxon>Heteroconchia</taxon>
        <taxon>Palaeoheterodonta</taxon>
        <taxon>Unionida</taxon>
        <taxon>Unionoidea</taxon>
        <taxon>Unionidae</taxon>
        <taxon>Ambleminae</taxon>
        <taxon>Lampsilini</taxon>
        <taxon>Potamilus</taxon>
    </lineage>
</organism>
<protein>
    <recommendedName>
        <fullName evidence="7">Lysozyme</fullName>
    </recommendedName>
</protein>
<dbReference type="EMBL" id="JAEAOA010000290">
    <property type="protein sequence ID" value="KAK3597185.1"/>
    <property type="molecule type" value="Genomic_DNA"/>
</dbReference>
<reference evidence="5" key="2">
    <citation type="journal article" date="2021" name="Genome Biol. Evol.">
        <title>Developing a high-quality reference genome for a parasitic bivalve with doubly uniparental inheritance (Bivalvia: Unionida).</title>
        <authorList>
            <person name="Smith C.H."/>
        </authorList>
    </citation>
    <scope>NUCLEOTIDE SEQUENCE</scope>
    <source>
        <strain evidence="5">CHS0354</strain>
        <tissue evidence="5">Mantle</tissue>
    </source>
</reference>
<gene>
    <name evidence="5" type="ORF">CHS0354_003683</name>
</gene>
<reference evidence="5" key="3">
    <citation type="submission" date="2023-05" db="EMBL/GenBank/DDBJ databases">
        <authorList>
            <person name="Smith C.H."/>
        </authorList>
    </citation>
    <scope>NUCLEOTIDE SEQUENCE</scope>
    <source>
        <strain evidence="5">CHS0354</strain>
        <tissue evidence="5">Mantle</tissue>
    </source>
</reference>
<dbReference type="GO" id="GO:0031640">
    <property type="term" value="P:killing of cells of another organism"/>
    <property type="evidence" value="ECO:0007669"/>
    <property type="project" value="UniProtKB-KW"/>
</dbReference>
<dbReference type="GO" id="GO:0016998">
    <property type="term" value="P:cell wall macromolecule catabolic process"/>
    <property type="evidence" value="ECO:0007669"/>
    <property type="project" value="InterPro"/>
</dbReference>
<keyword evidence="1" id="KW-0929">Antimicrobial</keyword>
<dbReference type="InterPro" id="IPR002196">
    <property type="entry name" value="Glyco_hydro_24"/>
</dbReference>
<dbReference type="InterPro" id="IPR023347">
    <property type="entry name" value="Lysozyme_dom_sf"/>
</dbReference>
<keyword evidence="2" id="KW-0081">Bacteriolytic enzyme</keyword>
<evidence type="ECO:0000256" key="3">
    <source>
        <dbReference type="SAM" id="MobiDB-lite"/>
    </source>
</evidence>
<dbReference type="Proteomes" id="UP001195483">
    <property type="component" value="Unassembled WGS sequence"/>
</dbReference>
<dbReference type="GO" id="GO:0009253">
    <property type="term" value="P:peptidoglycan catabolic process"/>
    <property type="evidence" value="ECO:0007669"/>
    <property type="project" value="InterPro"/>
</dbReference>
<dbReference type="GO" id="GO:0042742">
    <property type="term" value="P:defense response to bacterium"/>
    <property type="evidence" value="ECO:0007669"/>
    <property type="project" value="UniProtKB-KW"/>
</dbReference>
<dbReference type="SUPFAM" id="SSF53955">
    <property type="entry name" value="Lysozyme-like"/>
    <property type="match status" value="1"/>
</dbReference>
<evidence type="ECO:0008006" key="7">
    <source>
        <dbReference type="Google" id="ProtNLM"/>
    </source>
</evidence>
<dbReference type="PANTHER" id="PTHR37406">
    <property type="entry name" value="T4-TYPE LYSOZYME 1-RELATED"/>
    <property type="match status" value="1"/>
</dbReference>
<evidence type="ECO:0000256" key="4">
    <source>
        <dbReference type="SAM" id="SignalP"/>
    </source>
</evidence>
<dbReference type="AlphaFoldDB" id="A0AAE0SS89"/>
<dbReference type="Gene3D" id="1.10.530.40">
    <property type="match status" value="1"/>
</dbReference>
<comment type="caution">
    <text evidence="5">The sequence shown here is derived from an EMBL/GenBank/DDBJ whole genome shotgun (WGS) entry which is preliminary data.</text>
</comment>
<evidence type="ECO:0000256" key="2">
    <source>
        <dbReference type="ARBA" id="ARBA00022638"/>
    </source>
</evidence>
<evidence type="ECO:0000313" key="5">
    <source>
        <dbReference type="EMBL" id="KAK3597185.1"/>
    </source>
</evidence>